<dbReference type="AlphaFoldDB" id="A0A6N6VVA1"/>
<comment type="caution">
    <text evidence="1">The sequence shown here is derived from an EMBL/GenBank/DDBJ whole genome shotgun (WGS) entry which is preliminary data.</text>
</comment>
<dbReference type="OrthoDB" id="9950697at2"/>
<dbReference type="EMBL" id="WFLM01000003">
    <property type="protein sequence ID" value="KAB8039144.1"/>
    <property type="molecule type" value="Genomic_DNA"/>
</dbReference>
<proteinExistence type="predicted"/>
<dbReference type="Proteomes" id="UP000437748">
    <property type="component" value="Unassembled WGS sequence"/>
</dbReference>
<reference evidence="1 2" key="1">
    <citation type="submission" date="2019-10" db="EMBL/GenBank/DDBJ databases">
        <title>New species of Slilvanegrellaceae.</title>
        <authorList>
            <person name="Pitt A."/>
            <person name="Hahn M.W."/>
        </authorList>
    </citation>
    <scope>NUCLEOTIDE SEQUENCE [LARGE SCALE GENOMIC DNA]</scope>
    <source>
        <strain evidence="1 2">SP-Ram-0.45-NSY-1</strain>
    </source>
</reference>
<dbReference type="RefSeq" id="WP_153420543.1">
    <property type="nucleotide sequence ID" value="NZ_WFLM01000003.1"/>
</dbReference>
<protein>
    <submittedName>
        <fullName evidence="1">Uncharacterized protein</fullName>
    </submittedName>
</protein>
<name>A0A6N6VVA1_9BACT</name>
<keyword evidence="2" id="KW-1185">Reference proteome</keyword>
<organism evidence="1 2">
    <name type="scientific">Silvanigrella paludirubra</name>
    <dbReference type="NCBI Taxonomy" id="2499159"/>
    <lineage>
        <taxon>Bacteria</taxon>
        <taxon>Pseudomonadati</taxon>
        <taxon>Bdellovibrionota</taxon>
        <taxon>Oligoflexia</taxon>
        <taxon>Silvanigrellales</taxon>
        <taxon>Silvanigrellaceae</taxon>
        <taxon>Silvanigrella</taxon>
    </lineage>
</organism>
<sequence length="293" mass="32837">MKVNIVNLNLIKYFIILVTTSFFITQQSFSESPEEIEGVLIPNKGFNSVIPFATMYLSKKQPPVIKITVAQPTLLLFPFQVSNCWGNNNALSISDANIVKDSTGKPTNFSQVILNVKGEAITDGSAPDQTAMICKSVDNNAYPLGVEFVEDNPYSIVKFLKKQENYALSLDQFGFEKGFSDKDNSSYFKKDKKNKNQKEEKPEAIQNKIIEKKMEINEVSPSFVNKNLDKKNIPSSFKEKNSESIKSSLEKMGIYSDNKIQNDNVTKSDKENKMESLLKAAGIIAENKGKTNE</sequence>
<gene>
    <name evidence="1" type="ORF">GCL60_09825</name>
</gene>
<evidence type="ECO:0000313" key="2">
    <source>
        <dbReference type="Proteomes" id="UP000437748"/>
    </source>
</evidence>
<accession>A0A6N6VVA1</accession>
<evidence type="ECO:0000313" key="1">
    <source>
        <dbReference type="EMBL" id="KAB8039144.1"/>
    </source>
</evidence>